<feature type="compositionally biased region" description="Polar residues" evidence="1">
    <location>
        <begin position="43"/>
        <end position="53"/>
    </location>
</feature>
<protein>
    <submittedName>
        <fullName evidence="2">Uncharacterized protein</fullName>
    </submittedName>
</protein>
<name>A0ABV8AXG1_9BACI</name>
<evidence type="ECO:0000256" key="1">
    <source>
        <dbReference type="SAM" id="MobiDB-lite"/>
    </source>
</evidence>
<accession>A0ABV8AXG1</accession>
<sequence>MKYVNELDSLEAHGRASEDVATGRRVLSLRSFVVQFRTLCSTVTSSPPRSQKATSRRRFQPPMSTSEPASLFLIVQLQRLGTGFASGEEAKPVPERAASAFLHILNINDFV</sequence>
<comment type="caution">
    <text evidence="2">The sequence shown here is derived from an EMBL/GenBank/DDBJ whole genome shotgun (WGS) entry which is preliminary data.</text>
</comment>
<proteinExistence type="predicted"/>
<dbReference type="EMBL" id="JBHRZT010000007">
    <property type="protein sequence ID" value="MFC3882325.1"/>
    <property type="molecule type" value="Genomic_DNA"/>
</dbReference>
<gene>
    <name evidence="2" type="ORF">ACFOU2_01790</name>
</gene>
<keyword evidence="3" id="KW-1185">Reference proteome</keyword>
<feature type="region of interest" description="Disordered" evidence="1">
    <location>
        <begin position="43"/>
        <end position="65"/>
    </location>
</feature>
<organism evidence="2 3">
    <name type="scientific">Bacillus songklensis</name>
    <dbReference type="NCBI Taxonomy" id="1069116"/>
    <lineage>
        <taxon>Bacteria</taxon>
        <taxon>Bacillati</taxon>
        <taxon>Bacillota</taxon>
        <taxon>Bacilli</taxon>
        <taxon>Bacillales</taxon>
        <taxon>Bacillaceae</taxon>
        <taxon>Bacillus</taxon>
    </lineage>
</organism>
<evidence type="ECO:0000313" key="2">
    <source>
        <dbReference type="EMBL" id="MFC3882325.1"/>
    </source>
</evidence>
<reference evidence="3" key="1">
    <citation type="journal article" date="2019" name="Int. J. Syst. Evol. Microbiol.">
        <title>The Global Catalogue of Microorganisms (GCM) 10K type strain sequencing project: providing services to taxonomists for standard genome sequencing and annotation.</title>
        <authorList>
            <consortium name="The Broad Institute Genomics Platform"/>
            <consortium name="The Broad Institute Genome Sequencing Center for Infectious Disease"/>
            <person name="Wu L."/>
            <person name="Ma J."/>
        </authorList>
    </citation>
    <scope>NUCLEOTIDE SEQUENCE [LARGE SCALE GENOMIC DNA]</scope>
    <source>
        <strain evidence="3">CCUG 61889</strain>
    </source>
</reference>
<evidence type="ECO:0000313" key="3">
    <source>
        <dbReference type="Proteomes" id="UP001595752"/>
    </source>
</evidence>
<dbReference type="Proteomes" id="UP001595752">
    <property type="component" value="Unassembled WGS sequence"/>
</dbReference>